<dbReference type="Gene3D" id="1.25.40.10">
    <property type="entry name" value="Tetratricopeptide repeat domain"/>
    <property type="match status" value="1"/>
</dbReference>
<comment type="caution">
    <text evidence="4">The sequence shown here is derived from an EMBL/GenBank/DDBJ whole genome shotgun (WGS) entry which is preliminary data.</text>
</comment>
<dbReference type="EMBL" id="QFVT01000010">
    <property type="protein sequence ID" value="PYC46769.1"/>
    <property type="molecule type" value="Genomic_DNA"/>
</dbReference>
<dbReference type="AlphaFoldDB" id="A0A2V4MME6"/>
<dbReference type="PANTHER" id="PTHR44858">
    <property type="entry name" value="TETRATRICOPEPTIDE REPEAT PROTEIN 6"/>
    <property type="match status" value="1"/>
</dbReference>
<proteinExistence type="predicted"/>
<dbReference type="PROSITE" id="PS50005">
    <property type="entry name" value="TPR"/>
    <property type="match status" value="1"/>
</dbReference>
<dbReference type="InterPro" id="IPR050498">
    <property type="entry name" value="Ycf3"/>
</dbReference>
<name>A0A2V4MME6_9RHOB</name>
<keyword evidence="1" id="KW-0677">Repeat</keyword>
<dbReference type="InterPro" id="IPR019734">
    <property type="entry name" value="TPR_rpt"/>
</dbReference>
<keyword evidence="2 3" id="KW-0802">TPR repeat</keyword>
<evidence type="ECO:0000256" key="1">
    <source>
        <dbReference type="ARBA" id="ARBA00022737"/>
    </source>
</evidence>
<evidence type="ECO:0000256" key="2">
    <source>
        <dbReference type="ARBA" id="ARBA00022803"/>
    </source>
</evidence>
<evidence type="ECO:0000313" key="4">
    <source>
        <dbReference type="EMBL" id="PYC46769.1"/>
    </source>
</evidence>
<gene>
    <name evidence="4" type="ORF">DI396_13715</name>
</gene>
<dbReference type="RefSeq" id="WP_110796770.1">
    <property type="nucleotide sequence ID" value="NZ_KZ826489.1"/>
</dbReference>
<dbReference type="PANTHER" id="PTHR44858:SF1">
    <property type="entry name" value="UDP-N-ACETYLGLUCOSAMINE--PEPTIDE N-ACETYLGLUCOSAMINYLTRANSFERASE SPINDLY-RELATED"/>
    <property type="match status" value="1"/>
</dbReference>
<reference evidence="4 5" key="1">
    <citation type="submission" date="2018-05" db="EMBL/GenBank/DDBJ databases">
        <title>Oceanovita maritima gen. nov., sp. nov., a marine bacterium in the family Rhodobacteraceae isolated from surface seawater of Lundu port Xiamen, China.</title>
        <authorList>
            <person name="Hetharua B.H."/>
            <person name="Min D."/>
            <person name="Liao H."/>
            <person name="Tian Y."/>
        </authorList>
    </citation>
    <scope>NUCLEOTIDE SEQUENCE [LARGE SCALE GENOMIC DNA]</scope>
    <source>
        <strain evidence="4 5">FSX-11</strain>
    </source>
</reference>
<keyword evidence="5" id="KW-1185">Reference proteome</keyword>
<evidence type="ECO:0000313" key="5">
    <source>
        <dbReference type="Proteomes" id="UP000248012"/>
    </source>
</evidence>
<feature type="repeat" description="TPR" evidence="3">
    <location>
        <begin position="117"/>
        <end position="150"/>
    </location>
</feature>
<dbReference type="SUPFAM" id="SSF48452">
    <property type="entry name" value="TPR-like"/>
    <property type="match status" value="1"/>
</dbReference>
<evidence type="ECO:0000256" key="3">
    <source>
        <dbReference type="PROSITE-ProRule" id="PRU00339"/>
    </source>
</evidence>
<protein>
    <submittedName>
        <fullName evidence="4">Uncharacterized protein</fullName>
    </submittedName>
</protein>
<accession>A0A2V4MME6</accession>
<dbReference type="OrthoDB" id="9815010at2"/>
<dbReference type="Pfam" id="PF13432">
    <property type="entry name" value="TPR_16"/>
    <property type="match status" value="1"/>
</dbReference>
<dbReference type="Proteomes" id="UP000248012">
    <property type="component" value="Unassembled WGS sequence"/>
</dbReference>
<dbReference type="InterPro" id="IPR011990">
    <property type="entry name" value="TPR-like_helical_dom_sf"/>
</dbReference>
<organism evidence="4 5">
    <name type="scientific">Litorivita pollutaquae</name>
    <dbReference type="NCBI Taxonomy" id="2200892"/>
    <lineage>
        <taxon>Bacteria</taxon>
        <taxon>Pseudomonadati</taxon>
        <taxon>Pseudomonadota</taxon>
        <taxon>Alphaproteobacteria</taxon>
        <taxon>Rhodobacterales</taxon>
        <taxon>Paracoccaceae</taxon>
        <taxon>Litorivita</taxon>
    </lineage>
</organism>
<sequence>MGVDRFNFKPIVATSVAIVMFSLSGPFLRAQEGADLPVSAAQPGNSARVERLLSELKQAEGGAAKRIASEIALEWSKSGSPVMDLLLKRGRDALERGELSLAYEHLTALTDHAPQFAEGWHMRAMVLYRQDRYGLALHDLGRALNLEPRHFEAMIGLGAIFEQLQRPAQALQAYTLAAALYPAHEQVTEALGRLARHEGETL</sequence>
<dbReference type="SMART" id="SM00028">
    <property type="entry name" value="TPR"/>
    <property type="match status" value="3"/>
</dbReference>